<gene>
    <name evidence="2" type="ORF">VF08_02965</name>
</gene>
<dbReference type="AlphaFoldDB" id="A0A9Q5ZGK8"/>
<name>A0A9Q5ZGK8_NOSLI</name>
<organism evidence="2 3">
    <name type="scientific">Nostoc linckia z8</name>
    <dbReference type="NCBI Taxonomy" id="1628746"/>
    <lineage>
        <taxon>Bacteria</taxon>
        <taxon>Bacillati</taxon>
        <taxon>Cyanobacteriota</taxon>
        <taxon>Cyanophyceae</taxon>
        <taxon>Nostocales</taxon>
        <taxon>Nostocaceae</taxon>
        <taxon>Nostoc</taxon>
    </lineage>
</organism>
<evidence type="ECO:0000313" key="2">
    <source>
        <dbReference type="EMBL" id="PHK06714.1"/>
    </source>
</evidence>
<proteinExistence type="predicted"/>
<sequence length="73" mass="7660">MTASTEQISGEAIGKLAELVQKLIQAKNVAEEERDAAKEEAAQILGLESTNLEKINQLIDVAAAALPDVTALA</sequence>
<comment type="caution">
    <text evidence="2">The sequence shown here is derived from an EMBL/GenBank/DDBJ whole genome shotgun (WGS) entry which is preliminary data.</text>
</comment>
<evidence type="ECO:0000256" key="1">
    <source>
        <dbReference type="SAM" id="Coils"/>
    </source>
</evidence>
<evidence type="ECO:0000313" key="3">
    <source>
        <dbReference type="Proteomes" id="UP000222310"/>
    </source>
</evidence>
<accession>A0A9Q5ZGK8</accession>
<dbReference type="EMBL" id="LAHD01000005">
    <property type="protein sequence ID" value="PHK06714.1"/>
    <property type="molecule type" value="Genomic_DNA"/>
</dbReference>
<protein>
    <submittedName>
        <fullName evidence="2">Uncharacterized protein</fullName>
    </submittedName>
</protein>
<dbReference type="RefSeq" id="WP_099066494.1">
    <property type="nucleotide sequence ID" value="NZ_LAHD01000005.1"/>
</dbReference>
<dbReference type="Proteomes" id="UP000222310">
    <property type="component" value="Unassembled WGS sequence"/>
</dbReference>
<reference evidence="2 3" key="1">
    <citation type="submission" date="2015-02" db="EMBL/GenBank/DDBJ databases">
        <title>Nostoc linckia genome annotation.</title>
        <authorList>
            <person name="Zhou Z."/>
        </authorList>
    </citation>
    <scope>NUCLEOTIDE SEQUENCE [LARGE SCALE GENOMIC DNA]</scope>
    <source>
        <strain evidence="3">z8</strain>
    </source>
</reference>
<feature type="coiled-coil region" evidence="1">
    <location>
        <begin position="13"/>
        <end position="47"/>
    </location>
</feature>
<keyword evidence="1" id="KW-0175">Coiled coil</keyword>
<dbReference type="GeneID" id="57094412"/>